<dbReference type="AlphaFoldDB" id="A0A512HQB7"/>
<keyword evidence="1" id="KW-1133">Transmembrane helix</keyword>
<organism evidence="2 3">
    <name type="scientific">Ciceribacter naphthalenivorans</name>
    <dbReference type="NCBI Taxonomy" id="1118451"/>
    <lineage>
        <taxon>Bacteria</taxon>
        <taxon>Pseudomonadati</taxon>
        <taxon>Pseudomonadota</taxon>
        <taxon>Alphaproteobacteria</taxon>
        <taxon>Hyphomicrobiales</taxon>
        <taxon>Rhizobiaceae</taxon>
        <taxon>Ciceribacter</taxon>
    </lineage>
</organism>
<keyword evidence="3" id="KW-1185">Reference proteome</keyword>
<dbReference type="Proteomes" id="UP000321717">
    <property type="component" value="Unassembled WGS sequence"/>
</dbReference>
<sequence>MAAWFLGLLFAFETVLGAALFGLTAAEQLAALMTPTGLLGLSAQIIAALFPLVVDRKLALV</sequence>
<evidence type="ECO:0000256" key="1">
    <source>
        <dbReference type="SAM" id="Phobius"/>
    </source>
</evidence>
<dbReference type="EMBL" id="BJZP01000064">
    <property type="protein sequence ID" value="GEO87619.1"/>
    <property type="molecule type" value="Genomic_DNA"/>
</dbReference>
<comment type="caution">
    <text evidence="2">The sequence shown here is derived from an EMBL/GenBank/DDBJ whole genome shotgun (WGS) entry which is preliminary data.</text>
</comment>
<reference evidence="2 3" key="1">
    <citation type="submission" date="2019-07" db="EMBL/GenBank/DDBJ databases">
        <title>Whole genome shotgun sequence of Rhizobium naphthalenivorans NBRC 107585.</title>
        <authorList>
            <person name="Hosoyama A."/>
            <person name="Uohara A."/>
            <person name="Ohji S."/>
            <person name="Ichikawa N."/>
        </authorList>
    </citation>
    <scope>NUCLEOTIDE SEQUENCE [LARGE SCALE GENOMIC DNA]</scope>
    <source>
        <strain evidence="2 3">NBRC 107585</strain>
    </source>
</reference>
<feature type="transmembrane region" description="Helical" evidence="1">
    <location>
        <begin position="33"/>
        <end position="54"/>
    </location>
</feature>
<proteinExistence type="predicted"/>
<protein>
    <submittedName>
        <fullName evidence="2">Uncharacterized protein</fullName>
    </submittedName>
</protein>
<accession>A0A512HQB7</accession>
<name>A0A512HQB7_9HYPH</name>
<keyword evidence="1" id="KW-0812">Transmembrane</keyword>
<evidence type="ECO:0000313" key="2">
    <source>
        <dbReference type="EMBL" id="GEO87619.1"/>
    </source>
</evidence>
<gene>
    <name evidence="2" type="ORF">RNA01_45510</name>
</gene>
<keyword evidence="1" id="KW-0472">Membrane</keyword>
<evidence type="ECO:0000313" key="3">
    <source>
        <dbReference type="Proteomes" id="UP000321717"/>
    </source>
</evidence>